<evidence type="ECO:0000256" key="3">
    <source>
        <dbReference type="ARBA" id="ARBA00022692"/>
    </source>
</evidence>
<evidence type="ECO:0000313" key="11">
    <source>
        <dbReference type="Proteomes" id="UP000298416"/>
    </source>
</evidence>
<dbReference type="Proteomes" id="UP000298416">
    <property type="component" value="Unassembled WGS sequence"/>
</dbReference>
<dbReference type="EMBL" id="PNBA02000005">
    <property type="protein sequence ID" value="KAG6425650.1"/>
    <property type="molecule type" value="Genomic_DNA"/>
</dbReference>
<comment type="caution">
    <text evidence="10">The sequence shown here is derived from an EMBL/GenBank/DDBJ whole genome shotgun (WGS) entry which is preliminary data.</text>
</comment>
<dbReference type="PROSITE" id="PS50011">
    <property type="entry name" value="PROTEIN_KINASE_DOM"/>
    <property type="match status" value="1"/>
</dbReference>
<dbReference type="AlphaFoldDB" id="A0A8X8Y4Z8"/>
<keyword evidence="2" id="KW-0808">Transferase</keyword>
<feature type="domain" description="Protein kinase" evidence="9">
    <location>
        <begin position="66"/>
        <end position="450"/>
    </location>
</feature>
<keyword evidence="3 8" id="KW-0812">Transmembrane</keyword>
<evidence type="ECO:0000256" key="4">
    <source>
        <dbReference type="ARBA" id="ARBA00022729"/>
    </source>
</evidence>
<dbReference type="GO" id="GO:0005524">
    <property type="term" value="F:ATP binding"/>
    <property type="evidence" value="ECO:0007669"/>
    <property type="project" value="InterPro"/>
</dbReference>
<dbReference type="InterPro" id="IPR000719">
    <property type="entry name" value="Prot_kinase_dom"/>
</dbReference>
<accession>A0A8X8Y4Z8</accession>
<dbReference type="Pfam" id="PF07714">
    <property type="entry name" value="PK_Tyr_Ser-Thr"/>
    <property type="match status" value="1"/>
</dbReference>
<keyword evidence="6 8" id="KW-0472">Membrane</keyword>
<keyword evidence="2" id="KW-0723">Serine/threonine-protein kinase</keyword>
<evidence type="ECO:0000259" key="9">
    <source>
        <dbReference type="PROSITE" id="PS50011"/>
    </source>
</evidence>
<evidence type="ECO:0000313" key="10">
    <source>
        <dbReference type="EMBL" id="KAG6425650.1"/>
    </source>
</evidence>
<dbReference type="GO" id="GO:0004674">
    <property type="term" value="F:protein serine/threonine kinase activity"/>
    <property type="evidence" value="ECO:0007669"/>
    <property type="project" value="UniProtKB-KW"/>
</dbReference>
<comment type="subcellular location">
    <subcellularLocation>
        <location evidence="1">Membrane</location>
        <topology evidence="1">Single-pass type I membrane protein</topology>
    </subcellularLocation>
</comment>
<evidence type="ECO:0000256" key="1">
    <source>
        <dbReference type="ARBA" id="ARBA00004479"/>
    </source>
</evidence>
<dbReference type="SUPFAM" id="SSF56112">
    <property type="entry name" value="Protein kinase-like (PK-like)"/>
    <property type="match status" value="1"/>
</dbReference>
<keyword evidence="7" id="KW-0325">Glycoprotein</keyword>
<reference evidence="10" key="2">
    <citation type="submission" date="2020-08" db="EMBL/GenBank/DDBJ databases">
        <title>Plant Genome Project.</title>
        <authorList>
            <person name="Zhang R.-G."/>
        </authorList>
    </citation>
    <scope>NUCLEOTIDE SEQUENCE</scope>
    <source>
        <strain evidence="10">Huo1</strain>
        <tissue evidence="10">Leaf</tissue>
    </source>
</reference>
<dbReference type="Pfam" id="PF00069">
    <property type="entry name" value="Pkinase"/>
    <property type="match status" value="1"/>
</dbReference>
<evidence type="ECO:0000256" key="5">
    <source>
        <dbReference type="ARBA" id="ARBA00022989"/>
    </source>
</evidence>
<keyword evidence="2" id="KW-0418">Kinase</keyword>
<organism evidence="10">
    <name type="scientific">Salvia splendens</name>
    <name type="common">Scarlet sage</name>
    <dbReference type="NCBI Taxonomy" id="180675"/>
    <lineage>
        <taxon>Eukaryota</taxon>
        <taxon>Viridiplantae</taxon>
        <taxon>Streptophyta</taxon>
        <taxon>Embryophyta</taxon>
        <taxon>Tracheophyta</taxon>
        <taxon>Spermatophyta</taxon>
        <taxon>Magnoliopsida</taxon>
        <taxon>eudicotyledons</taxon>
        <taxon>Gunneridae</taxon>
        <taxon>Pentapetalae</taxon>
        <taxon>asterids</taxon>
        <taxon>lamiids</taxon>
        <taxon>Lamiales</taxon>
        <taxon>Lamiaceae</taxon>
        <taxon>Nepetoideae</taxon>
        <taxon>Mentheae</taxon>
        <taxon>Salviinae</taxon>
        <taxon>Salvia</taxon>
        <taxon>Salvia subgen. Calosphace</taxon>
        <taxon>core Calosphace</taxon>
    </lineage>
</organism>
<feature type="transmembrane region" description="Helical" evidence="8">
    <location>
        <begin position="129"/>
        <end position="156"/>
    </location>
</feature>
<reference evidence="10" key="1">
    <citation type="submission" date="2018-01" db="EMBL/GenBank/DDBJ databases">
        <authorList>
            <person name="Mao J.F."/>
        </authorList>
    </citation>
    <scope>NUCLEOTIDE SEQUENCE</scope>
    <source>
        <strain evidence="10">Huo1</strain>
        <tissue evidence="10">Leaf</tissue>
    </source>
</reference>
<evidence type="ECO:0000256" key="2">
    <source>
        <dbReference type="ARBA" id="ARBA00022527"/>
    </source>
</evidence>
<sequence length="467" mass="52803">MDQNNILLSDIFSGFFDFNIPVSFMYCLSPVDSPNNAEGPFCGNMSEIFSNSSRIYSYLMLGKDVKGIYDDLGYGVELSWYHAHCGDCERSDGYCGLEGSRITCKHYCKEDTPISQLSFKCESHLLVEVITTVLILFCVLICFEIVGMVTLGTIVSRVVCLAYNCRDLVLFLFCVLIRFEIVGVVTLRSMGKINYWGIIVGFYALIAFGALVALRFVIGFPILAGLVVRRWRRRHLAMDETIEEFLQGKLRSDPYVAVKIMGQSMPNEQEFISEVGTIGRIHHVNVVQLIGFSVEGSKCALVYEYLPNGSLDRYIFNQQGLEVTALRRGTMGYMAPEMFYKNVGGVSYKADVYSFGMLLMEMAGRRKNVNPFAEEEGQIYFPSWVYEQLSSGKEVEVKDATDEERRMVKKMVIVALWCIQMKPSDRPPMNKLVKMLESDAELQLPPKPFMAPREIADDHGTRGTHSL</sequence>
<keyword evidence="4" id="KW-0732">Signal</keyword>
<evidence type="ECO:0000256" key="8">
    <source>
        <dbReference type="SAM" id="Phobius"/>
    </source>
</evidence>
<proteinExistence type="predicted"/>
<dbReference type="Gene3D" id="3.30.200.20">
    <property type="entry name" value="Phosphorylase Kinase, domain 1"/>
    <property type="match status" value="1"/>
</dbReference>
<keyword evidence="5 8" id="KW-1133">Transmembrane helix</keyword>
<dbReference type="InterPro" id="IPR011009">
    <property type="entry name" value="Kinase-like_dom_sf"/>
</dbReference>
<feature type="transmembrane region" description="Helical" evidence="8">
    <location>
        <begin position="195"/>
        <end position="228"/>
    </location>
</feature>
<gene>
    <name evidence="10" type="ORF">SASPL_116095</name>
</gene>
<feature type="transmembrane region" description="Helical" evidence="8">
    <location>
        <begin position="168"/>
        <end position="189"/>
    </location>
</feature>
<evidence type="ECO:0000256" key="7">
    <source>
        <dbReference type="ARBA" id="ARBA00023180"/>
    </source>
</evidence>
<dbReference type="InterPro" id="IPR045874">
    <property type="entry name" value="LRK10/LRL21-25-like"/>
</dbReference>
<dbReference type="GO" id="GO:0016020">
    <property type="term" value="C:membrane"/>
    <property type="evidence" value="ECO:0007669"/>
    <property type="project" value="UniProtKB-SubCell"/>
</dbReference>
<dbReference type="Gene3D" id="1.10.510.10">
    <property type="entry name" value="Transferase(Phosphotransferase) domain 1"/>
    <property type="match status" value="1"/>
</dbReference>
<protein>
    <recommendedName>
        <fullName evidence="9">Protein kinase domain-containing protein</fullName>
    </recommendedName>
</protein>
<evidence type="ECO:0000256" key="6">
    <source>
        <dbReference type="ARBA" id="ARBA00023136"/>
    </source>
</evidence>
<dbReference type="InterPro" id="IPR001245">
    <property type="entry name" value="Ser-Thr/Tyr_kinase_cat_dom"/>
</dbReference>
<name>A0A8X8Y4Z8_SALSN</name>
<dbReference type="PANTHER" id="PTHR27009">
    <property type="entry name" value="RUST RESISTANCE KINASE LR10-RELATED"/>
    <property type="match status" value="1"/>
</dbReference>
<keyword evidence="11" id="KW-1185">Reference proteome</keyword>